<evidence type="ECO:0000256" key="3">
    <source>
        <dbReference type="ARBA" id="ARBA00003681"/>
    </source>
</evidence>
<dbReference type="FunFam" id="2.70.70.10:FF:000001">
    <property type="entry name" value="PTS system glucose-specific IIA component"/>
    <property type="match status" value="1"/>
</dbReference>
<dbReference type="EC" id="2.7.3.9" evidence="6"/>
<evidence type="ECO:0000256" key="14">
    <source>
        <dbReference type="ARBA" id="ARBA00022777"/>
    </source>
</evidence>
<dbReference type="PANTHER" id="PTHR46244">
    <property type="entry name" value="PHOSPHOENOLPYRUVATE-PROTEIN PHOSPHOTRANSFERASE"/>
    <property type="match status" value="1"/>
</dbReference>
<dbReference type="NCBIfam" id="TIGR01417">
    <property type="entry name" value="PTS_I_fam"/>
    <property type="match status" value="1"/>
</dbReference>
<dbReference type="SUPFAM" id="SSF55594">
    <property type="entry name" value="HPr-like"/>
    <property type="match status" value="1"/>
</dbReference>
<dbReference type="InterPro" id="IPR040442">
    <property type="entry name" value="Pyrv_kinase-like_dom_sf"/>
</dbReference>
<evidence type="ECO:0000256" key="1">
    <source>
        <dbReference type="ARBA" id="ARBA00000683"/>
    </source>
</evidence>
<dbReference type="PROSITE" id="PS51350">
    <property type="entry name" value="PTS_HPR_DOM"/>
    <property type="match status" value="1"/>
</dbReference>
<dbReference type="InterPro" id="IPR001020">
    <property type="entry name" value="PTS_HPr_His_P_site"/>
</dbReference>
<dbReference type="PANTHER" id="PTHR46244:SF6">
    <property type="entry name" value="PHOSPHOENOLPYRUVATE-PROTEIN PHOSPHOTRANSFERASE"/>
    <property type="match status" value="1"/>
</dbReference>
<dbReference type="Gene3D" id="1.10.274.10">
    <property type="entry name" value="PtsI, HPr-binding domain"/>
    <property type="match status" value="1"/>
</dbReference>
<dbReference type="GO" id="GO:0008965">
    <property type="term" value="F:phosphoenolpyruvate-protein phosphotransferase activity"/>
    <property type="evidence" value="ECO:0007669"/>
    <property type="project" value="UniProtKB-EC"/>
</dbReference>
<evidence type="ECO:0000256" key="8">
    <source>
        <dbReference type="ARBA" id="ARBA00022448"/>
    </source>
</evidence>
<dbReference type="CDD" id="cd00367">
    <property type="entry name" value="PTS-HPr_like"/>
    <property type="match status" value="1"/>
</dbReference>
<evidence type="ECO:0000313" key="18">
    <source>
        <dbReference type="EMBL" id="ACV76739.1"/>
    </source>
</evidence>
<dbReference type="Gene3D" id="3.50.30.10">
    <property type="entry name" value="Phosphohistidine domain"/>
    <property type="match status" value="1"/>
</dbReference>
<dbReference type="Gene3D" id="3.30.1340.10">
    <property type="entry name" value="HPr-like"/>
    <property type="match status" value="1"/>
</dbReference>
<dbReference type="InterPro" id="IPR000032">
    <property type="entry name" value="HPr-like"/>
</dbReference>
<dbReference type="GO" id="GO:0009401">
    <property type="term" value="P:phosphoenolpyruvate-dependent sugar phosphotransferase system"/>
    <property type="evidence" value="ECO:0007669"/>
    <property type="project" value="UniProtKB-KW"/>
</dbReference>
<dbReference type="KEGG" id="nml:Namu_0309"/>
<dbReference type="InterPro" id="IPR015813">
    <property type="entry name" value="Pyrv/PenolPyrv_kinase-like_dom"/>
</dbReference>
<dbReference type="eggNOG" id="COG1925">
    <property type="taxonomic scope" value="Bacteria"/>
</dbReference>
<dbReference type="PROSITE" id="PS51093">
    <property type="entry name" value="PTS_EIIA_TYPE_1"/>
    <property type="match status" value="1"/>
</dbReference>
<dbReference type="RefSeq" id="WP_012814214.1">
    <property type="nucleotide sequence ID" value="NC_013235.1"/>
</dbReference>
<dbReference type="AlphaFoldDB" id="C8XK56"/>
<evidence type="ECO:0000256" key="10">
    <source>
        <dbReference type="ARBA" id="ARBA00022597"/>
    </source>
</evidence>
<evidence type="ECO:0000256" key="12">
    <source>
        <dbReference type="ARBA" id="ARBA00022683"/>
    </source>
</evidence>
<dbReference type="SUPFAM" id="SSF47831">
    <property type="entry name" value="Enzyme I of the PEP:sugar phosphotransferase system HPr-binding (sub)domain"/>
    <property type="match status" value="1"/>
</dbReference>
<keyword evidence="12" id="KW-0598">Phosphotransferase system</keyword>
<reference evidence="19" key="1">
    <citation type="submission" date="2009-09" db="EMBL/GenBank/DDBJ databases">
        <title>The complete genome of Nakamurella multipartita DSM 44233.</title>
        <authorList>
            <consortium name="US DOE Joint Genome Institute (JGI-PGF)"/>
            <person name="Lucas S."/>
            <person name="Copeland A."/>
            <person name="Lapidus A."/>
            <person name="Glavina del Rio T."/>
            <person name="Dalin E."/>
            <person name="Tice H."/>
            <person name="Bruce D."/>
            <person name="Goodwin L."/>
            <person name="Pitluck S."/>
            <person name="Kyrpides N."/>
            <person name="Mavromatis K."/>
            <person name="Ivanova N."/>
            <person name="Ovchinnikova G."/>
            <person name="Sims D."/>
            <person name="Meincke L."/>
            <person name="Brettin T."/>
            <person name="Detter J.C."/>
            <person name="Han C."/>
            <person name="Larimer F."/>
            <person name="Land M."/>
            <person name="Hauser L."/>
            <person name="Markowitz V."/>
            <person name="Cheng J.-F."/>
            <person name="Hugenholtz P."/>
            <person name="Woyke T."/>
            <person name="Wu D."/>
            <person name="Klenk H.-P."/>
            <person name="Eisen J.A."/>
        </authorList>
    </citation>
    <scope>NUCLEOTIDE SEQUENCE [LARGE SCALE GENOMIC DNA]</scope>
    <source>
        <strain evidence="19">ATCC 700099 / DSM 44233 / CIP 104796 / JCM 9543 / NBRC 105858 / Y-104</strain>
    </source>
</reference>
<dbReference type="Pfam" id="PF02896">
    <property type="entry name" value="PEP-utilizers_C"/>
    <property type="match status" value="1"/>
</dbReference>
<keyword evidence="15" id="KW-0460">Magnesium</keyword>
<feature type="domain" description="HPr" evidence="17">
    <location>
        <begin position="180"/>
        <end position="268"/>
    </location>
</feature>
<dbReference type="GO" id="GO:0046872">
    <property type="term" value="F:metal ion binding"/>
    <property type="evidence" value="ECO:0007669"/>
    <property type="project" value="UniProtKB-KW"/>
</dbReference>
<dbReference type="HOGENOM" id="CLU_007308_3_2_11"/>
<keyword evidence="14" id="KW-0418">Kinase</keyword>
<evidence type="ECO:0000256" key="2">
    <source>
        <dbReference type="ARBA" id="ARBA00001946"/>
    </source>
</evidence>
<comment type="subcellular location">
    <subcellularLocation>
        <location evidence="4">Cytoplasm</location>
    </subcellularLocation>
</comment>
<dbReference type="Gene3D" id="2.70.70.10">
    <property type="entry name" value="Glucose Permease (Domain IIA)"/>
    <property type="match status" value="1"/>
</dbReference>
<dbReference type="STRING" id="479431.Namu_0309"/>
<dbReference type="PROSITE" id="PS00369">
    <property type="entry name" value="PTS_HPR_HIS"/>
    <property type="match status" value="1"/>
</dbReference>
<comment type="cofactor">
    <cofactor evidence="2">
        <name>Mg(2+)</name>
        <dbReference type="ChEBI" id="CHEBI:18420"/>
    </cofactor>
</comment>
<dbReference type="Pfam" id="PF00358">
    <property type="entry name" value="PTS_EIIA_1"/>
    <property type="match status" value="1"/>
</dbReference>
<reference evidence="18 19" key="2">
    <citation type="journal article" date="2010" name="Stand. Genomic Sci.">
        <title>Complete genome sequence of Nakamurella multipartita type strain (Y-104).</title>
        <authorList>
            <person name="Tice H."/>
            <person name="Mayilraj S."/>
            <person name="Sims D."/>
            <person name="Lapidus A."/>
            <person name="Nolan M."/>
            <person name="Lucas S."/>
            <person name="Glavina Del Rio T."/>
            <person name="Copeland A."/>
            <person name="Cheng J.F."/>
            <person name="Meincke L."/>
            <person name="Bruce D."/>
            <person name="Goodwin L."/>
            <person name="Pitluck S."/>
            <person name="Ivanova N."/>
            <person name="Mavromatis K."/>
            <person name="Ovchinnikova G."/>
            <person name="Pati A."/>
            <person name="Chen A."/>
            <person name="Palaniappan K."/>
            <person name="Land M."/>
            <person name="Hauser L."/>
            <person name="Chang Y.J."/>
            <person name="Jeffries C.D."/>
            <person name="Detter J.C."/>
            <person name="Brettin T."/>
            <person name="Rohde M."/>
            <person name="Goker M."/>
            <person name="Bristow J."/>
            <person name="Eisen J.A."/>
            <person name="Markowitz V."/>
            <person name="Hugenholtz P."/>
            <person name="Kyrpides N.C."/>
            <person name="Klenk H.P."/>
            <person name="Chen F."/>
        </authorList>
    </citation>
    <scope>NUCLEOTIDE SEQUENCE [LARGE SCALE GENOMIC DNA]</scope>
    <source>
        <strain evidence="19">ATCC 700099 / DSM 44233 / CIP 104796 / JCM 9543 / NBRC 105858 / Y-104</strain>
    </source>
</reference>
<evidence type="ECO:0000259" key="16">
    <source>
        <dbReference type="PROSITE" id="PS51093"/>
    </source>
</evidence>
<accession>C8XK56</accession>
<dbReference type="GO" id="GO:0016301">
    <property type="term" value="F:kinase activity"/>
    <property type="evidence" value="ECO:0007669"/>
    <property type="project" value="UniProtKB-KW"/>
</dbReference>
<protein>
    <recommendedName>
        <fullName evidence="7">Phosphocarrier protein HPr</fullName>
        <ecNumber evidence="6">2.7.3.9</ecNumber>
    </recommendedName>
</protein>
<evidence type="ECO:0000313" key="19">
    <source>
        <dbReference type="Proteomes" id="UP000002218"/>
    </source>
</evidence>
<dbReference type="SUPFAM" id="SSF51621">
    <property type="entry name" value="Phosphoenolpyruvate/pyruvate domain"/>
    <property type="match status" value="1"/>
</dbReference>
<evidence type="ECO:0000256" key="7">
    <source>
        <dbReference type="ARBA" id="ARBA00020422"/>
    </source>
</evidence>
<dbReference type="Pfam" id="PF00381">
    <property type="entry name" value="PTS-HPr"/>
    <property type="match status" value="1"/>
</dbReference>
<evidence type="ECO:0000256" key="13">
    <source>
        <dbReference type="ARBA" id="ARBA00022723"/>
    </source>
</evidence>
<evidence type="ECO:0000256" key="6">
    <source>
        <dbReference type="ARBA" id="ARBA00012232"/>
    </source>
</evidence>
<keyword evidence="9" id="KW-0963">Cytoplasm</keyword>
<comment type="catalytic activity">
    <reaction evidence="1">
        <text>L-histidyl-[protein] + phosphoenolpyruvate = N(pros)-phospho-L-histidyl-[protein] + pyruvate</text>
        <dbReference type="Rhea" id="RHEA:23880"/>
        <dbReference type="Rhea" id="RHEA-COMP:9745"/>
        <dbReference type="Rhea" id="RHEA-COMP:9746"/>
        <dbReference type="ChEBI" id="CHEBI:15361"/>
        <dbReference type="ChEBI" id="CHEBI:29979"/>
        <dbReference type="ChEBI" id="CHEBI:58702"/>
        <dbReference type="ChEBI" id="CHEBI:64837"/>
        <dbReference type="EC" id="2.7.3.9"/>
    </reaction>
</comment>
<proteinExistence type="inferred from homology"/>
<dbReference type="Pfam" id="PF00391">
    <property type="entry name" value="PEP-utilizers"/>
    <property type="match status" value="1"/>
</dbReference>
<evidence type="ECO:0000256" key="5">
    <source>
        <dbReference type="ARBA" id="ARBA00007837"/>
    </source>
</evidence>
<dbReference type="InterPro" id="IPR023151">
    <property type="entry name" value="PEP_util_CS"/>
</dbReference>
<dbReference type="PRINTS" id="PR01736">
    <property type="entry name" value="PHPHTRNFRASE"/>
</dbReference>
<dbReference type="SUPFAM" id="SSF52009">
    <property type="entry name" value="Phosphohistidine domain"/>
    <property type="match status" value="1"/>
</dbReference>
<evidence type="ECO:0000259" key="17">
    <source>
        <dbReference type="PROSITE" id="PS51350"/>
    </source>
</evidence>
<keyword evidence="19" id="KW-1185">Reference proteome</keyword>
<dbReference type="NCBIfam" id="TIGR00830">
    <property type="entry name" value="PTBA"/>
    <property type="match status" value="1"/>
</dbReference>
<gene>
    <name evidence="18" type="ordered locus">Namu_0309</name>
</gene>
<dbReference type="Pfam" id="PF05524">
    <property type="entry name" value="PEP-utilisers_N"/>
    <property type="match status" value="1"/>
</dbReference>
<dbReference type="SUPFAM" id="SSF51261">
    <property type="entry name" value="Duplicated hybrid motif"/>
    <property type="match status" value="1"/>
</dbReference>
<dbReference type="InterPro" id="IPR035895">
    <property type="entry name" value="HPr-like_sf"/>
</dbReference>
<dbReference type="InterPro" id="IPR008279">
    <property type="entry name" value="PEP-util_enz_mobile_dom"/>
</dbReference>
<name>C8XK56_NAKMY</name>
<comment type="similarity">
    <text evidence="5">Belongs to the PEP-utilizing enzyme family.</text>
</comment>
<keyword evidence="11 18" id="KW-0808">Transferase</keyword>
<dbReference type="Gene3D" id="3.20.20.60">
    <property type="entry name" value="Phosphoenolpyruvate-binding domains"/>
    <property type="match status" value="1"/>
</dbReference>
<dbReference type="eggNOG" id="COG2190">
    <property type="taxonomic scope" value="Bacteria"/>
</dbReference>
<evidence type="ECO:0000256" key="15">
    <source>
        <dbReference type="ARBA" id="ARBA00022842"/>
    </source>
</evidence>
<dbReference type="Proteomes" id="UP000002218">
    <property type="component" value="Chromosome"/>
</dbReference>
<dbReference type="PROSITE" id="PS00742">
    <property type="entry name" value="PEP_ENZYMES_2"/>
    <property type="match status" value="1"/>
</dbReference>
<dbReference type="NCBIfam" id="TIGR01003">
    <property type="entry name" value="PTS_HPr_family"/>
    <property type="match status" value="1"/>
</dbReference>
<dbReference type="InterPro" id="IPR036618">
    <property type="entry name" value="PtsI_HPr-bd_sf"/>
</dbReference>
<keyword evidence="10" id="KW-0762">Sugar transport</keyword>
<dbReference type="InterPro" id="IPR001127">
    <property type="entry name" value="PTS_EIIA_1_perm"/>
</dbReference>
<dbReference type="EMBL" id="CP001737">
    <property type="protein sequence ID" value="ACV76739.1"/>
    <property type="molecule type" value="Genomic_DNA"/>
</dbReference>
<dbReference type="PRINTS" id="PR00107">
    <property type="entry name" value="PHOSPHOCPHPR"/>
</dbReference>
<keyword evidence="13" id="KW-0479">Metal-binding</keyword>
<evidence type="ECO:0000256" key="9">
    <source>
        <dbReference type="ARBA" id="ARBA00022490"/>
    </source>
</evidence>
<feature type="domain" description="PTS EIIA type-1" evidence="16">
    <location>
        <begin position="31"/>
        <end position="135"/>
    </location>
</feature>
<keyword evidence="18" id="KW-0670">Pyruvate</keyword>
<organism evidence="18 19">
    <name type="scientific">Nakamurella multipartita (strain ATCC 700099 / DSM 44233 / CIP 104796 / JCM 9543 / NBRC 105858 / Y-104)</name>
    <name type="common">Microsphaera multipartita</name>
    <dbReference type="NCBI Taxonomy" id="479431"/>
    <lineage>
        <taxon>Bacteria</taxon>
        <taxon>Bacillati</taxon>
        <taxon>Actinomycetota</taxon>
        <taxon>Actinomycetes</taxon>
        <taxon>Nakamurellales</taxon>
        <taxon>Nakamurellaceae</taxon>
        <taxon>Nakamurella</taxon>
    </lineage>
</organism>
<evidence type="ECO:0000256" key="4">
    <source>
        <dbReference type="ARBA" id="ARBA00004496"/>
    </source>
</evidence>
<dbReference type="eggNOG" id="COG1080">
    <property type="taxonomic scope" value="Bacteria"/>
</dbReference>
<keyword evidence="8" id="KW-0813">Transport</keyword>
<dbReference type="InterPro" id="IPR000121">
    <property type="entry name" value="PEP_util_C"/>
</dbReference>
<dbReference type="InterPro" id="IPR006318">
    <property type="entry name" value="PTS_EI-like"/>
</dbReference>
<dbReference type="GO" id="GO:0005737">
    <property type="term" value="C:cytoplasm"/>
    <property type="evidence" value="ECO:0007669"/>
    <property type="project" value="UniProtKB-SubCell"/>
</dbReference>
<dbReference type="InParanoid" id="C8XK56"/>
<comment type="function">
    <text evidence="3">General (non sugar-specific) component of the phosphoenolpyruvate-dependent sugar phosphotransferase system (sugar PTS). This major carbohydrate active-transport system catalyzes the phosphorylation of incoming sugar substrates concomitantly with their translocation across the cell membrane. The phosphoryl group from phosphoenolpyruvate (PEP) is transferred to the phosphoryl carrier protein HPr by enzyme I. Phospho-HPr then transfers it to the PTS EIIA domain.</text>
</comment>
<dbReference type="InterPro" id="IPR036637">
    <property type="entry name" value="Phosphohistidine_dom_sf"/>
</dbReference>
<sequence length="865" mass="91690">MSAPVSAPTATRVSLLAPVTGVLVPIEQVPDPVFAGKMVGEGISIDPLENILVAPCDGEVVHLHPSLHALTIRSPEGLEVLTHIGLDTVRMRGEGFEVKVKVGDQVKAGDELIVFDLDMVATQAKSLLTQMVIANTADMLSGLEPETGFVTAGQSVAAVAILSAPAAAEEGKAPRQPGKKVTSDAIIIPNPVGLHARPASVLSNLAAQYESDVTLHRGEDQANAKSVMAIMGMEVRFRDKVRLSAYGADADEAIKDLAEQLRVGLGEEGAVPIEEGADEDAEHAAPAPVAAVAPAPRRRSDDPNVLLGVSASPGLGVGTVLQIRHQDIEVEENSNDRHRERRKLNDAIDRSLVQLTALEDRLASQSDAEKAAIFAAHREILRDPELLDLANSGIDKGKTAGYAWRSAYTNYADKLAALKNELLAGRAIDVRDVGSRVLEEITGQRREKALIPAGSILIAEDLTPSDTASLDPSAVAGFCTTAGGASSHVAILARALDIPAVAGIEPRALDIPEGTRVILDGAKGTLRQNVTEDEVERIRQRQERQAQRRAIELEHADEPATTTDGHHVEIVANIGSLDDAQAAMTKGAEGVGLLRSEFVFMDRRSAPTEDEQAQIYTDIAKALKPGQPLVIRTLDVGGDKPLPYLPIAPEENPFLGQRGIRVGLDRPEILRTQIRAILRAADAGAKINVMFPMISTIEDFRLAKAIFEEERNAMGVLPMPVGIMCEVPSTAVMAHQFAAEVDFFSVGTNDLTQYTLAMDRGHPKLAPQVDALNPAVLGLIAECVRGAHAAGRWVGVCGGAASDIQAVPLLVGIGVDELSVSVPAIPSVKALIRSLSLERCQELAAQALGADSAEAVRALVPLDND</sequence>
<dbReference type="InterPro" id="IPR050499">
    <property type="entry name" value="PEP-utilizing_PTS_enzyme"/>
</dbReference>
<dbReference type="InterPro" id="IPR011055">
    <property type="entry name" value="Dup_hybrid_motif"/>
</dbReference>
<dbReference type="InterPro" id="IPR008731">
    <property type="entry name" value="PTS_EIN"/>
</dbReference>
<evidence type="ECO:0000256" key="11">
    <source>
        <dbReference type="ARBA" id="ARBA00022679"/>
    </source>
</evidence>